<organism evidence="1">
    <name type="scientific">Brassica napus</name>
    <name type="common">Rape</name>
    <dbReference type="NCBI Taxonomy" id="3708"/>
    <lineage>
        <taxon>Eukaryota</taxon>
        <taxon>Viridiplantae</taxon>
        <taxon>Streptophyta</taxon>
        <taxon>Embryophyta</taxon>
        <taxon>Tracheophyta</taxon>
        <taxon>Spermatophyta</taxon>
        <taxon>Magnoliopsida</taxon>
        <taxon>eudicotyledons</taxon>
        <taxon>Gunneridae</taxon>
        <taxon>Pentapetalae</taxon>
        <taxon>rosids</taxon>
        <taxon>malvids</taxon>
        <taxon>Brassicales</taxon>
        <taxon>Brassicaceae</taxon>
        <taxon>Brassiceae</taxon>
        <taxon>Brassica</taxon>
    </lineage>
</organism>
<dbReference type="AlphaFoldDB" id="A0A816PV80"/>
<protein>
    <submittedName>
        <fullName evidence="1">(rape) hypothetical protein</fullName>
    </submittedName>
</protein>
<accession>A0A816PV80</accession>
<evidence type="ECO:0000313" key="1">
    <source>
        <dbReference type="EMBL" id="CAF2053784.1"/>
    </source>
</evidence>
<dbReference type="Proteomes" id="UP001295469">
    <property type="component" value="Chromosome C06"/>
</dbReference>
<dbReference type="EMBL" id="HG994370">
    <property type="protein sequence ID" value="CAF2053784.1"/>
    <property type="molecule type" value="Genomic_DNA"/>
</dbReference>
<proteinExistence type="predicted"/>
<name>A0A816PV80_BRANA</name>
<reference evidence="1" key="1">
    <citation type="submission" date="2021-01" db="EMBL/GenBank/DDBJ databases">
        <authorList>
            <consortium name="Genoscope - CEA"/>
            <person name="William W."/>
        </authorList>
    </citation>
    <scope>NUCLEOTIDE SEQUENCE</scope>
</reference>
<sequence length="65" mass="7342">MSMPPDAPPASVRYCVNPAHVRDLHEECKVEVTSMLVDGTHTAEELTWEDEAMFSGAYRLLIWHA</sequence>
<gene>
    <name evidence="1" type="ORF">DARMORV10_C06P00850.1</name>
</gene>